<protein>
    <recommendedName>
        <fullName evidence="4">Lipoprotein</fullName>
    </recommendedName>
</protein>
<keyword evidence="1" id="KW-0732">Signal</keyword>
<gene>
    <name evidence="2" type="ORF">L1F29_25125</name>
</gene>
<evidence type="ECO:0000256" key="1">
    <source>
        <dbReference type="SAM" id="SignalP"/>
    </source>
</evidence>
<dbReference type="Gene3D" id="3.40.190.10">
    <property type="entry name" value="Periplasmic binding protein-like II"/>
    <property type="match status" value="1"/>
</dbReference>
<dbReference type="PROSITE" id="PS51257">
    <property type="entry name" value="PROKAR_LIPOPROTEIN"/>
    <property type="match status" value="1"/>
</dbReference>
<organism evidence="2 3">
    <name type="scientific">Paenibacillus spongiae</name>
    <dbReference type="NCBI Taxonomy" id="2909671"/>
    <lineage>
        <taxon>Bacteria</taxon>
        <taxon>Bacillati</taxon>
        <taxon>Bacillota</taxon>
        <taxon>Bacilli</taxon>
        <taxon>Bacillales</taxon>
        <taxon>Paenibacillaceae</taxon>
        <taxon>Paenibacillus</taxon>
    </lineage>
</organism>
<proteinExistence type="predicted"/>
<evidence type="ECO:0008006" key="4">
    <source>
        <dbReference type="Google" id="ProtNLM"/>
    </source>
</evidence>
<dbReference type="EMBL" id="CP091430">
    <property type="protein sequence ID" value="UVI28696.1"/>
    <property type="molecule type" value="Genomic_DNA"/>
</dbReference>
<name>A0ABY5S459_9BACL</name>
<feature type="signal peptide" evidence="1">
    <location>
        <begin position="1"/>
        <end position="27"/>
    </location>
</feature>
<sequence length="186" mass="20797">MLQRMPKKTRITGILLLMLLLSSVLSACGSKADFTLFMMPREYLQDGVTTKLEEKLQSAFGEEKKIAVHGTSMYNDQKMIVELAAGGNGIMVLPKEVLENMLQQGPAVQLDEWFKAEDYPEGVMESIVLGEDDKEKKITGLFAIPVEKIPVLQEAGYKEKDMFMFIPANAPDQELSVEVLKEIVKP</sequence>
<evidence type="ECO:0000313" key="3">
    <source>
        <dbReference type="Proteomes" id="UP001057877"/>
    </source>
</evidence>
<dbReference type="RefSeq" id="WP_258384784.1">
    <property type="nucleotide sequence ID" value="NZ_CP091430.1"/>
</dbReference>
<reference evidence="2" key="1">
    <citation type="submission" date="2022-01" db="EMBL/GenBank/DDBJ databases">
        <title>Paenibacillus spongiae sp. nov., isolated from marine sponge.</title>
        <authorList>
            <person name="Li Z."/>
            <person name="Zhang M."/>
        </authorList>
    </citation>
    <scope>NUCLEOTIDE SEQUENCE</scope>
    <source>
        <strain evidence="2">PHS-Z3</strain>
    </source>
</reference>
<evidence type="ECO:0000313" key="2">
    <source>
        <dbReference type="EMBL" id="UVI28696.1"/>
    </source>
</evidence>
<accession>A0ABY5S459</accession>
<feature type="chain" id="PRO_5045346693" description="Lipoprotein" evidence="1">
    <location>
        <begin position="28"/>
        <end position="186"/>
    </location>
</feature>
<keyword evidence="3" id="KW-1185">Reference proteome</keyword>
<dbReference type="Proteomes" id="UP001057877">
    <property type="component" value="Chromosome"/>
</dbReference>